<dbReference type="InterPro" id="IPR025857">
    <property type="entry name" value="MacB_PCD"/>
</dbReference>
<proteinExistence type="predicted"/>
<feature type="transmembrane region" description="Helical" evidence="6">
    <location>
        <begin position="335"/>
        <end position="362"/>
    </location>
</feature>
<evidence type="ECO:0000256" key="6">
    <source>
        <dbReference type="SAM" id="Phobius"/>
    </source>
</evidence>
<dbReference type="PANTHER" id="PTHR30572:SF18">
    <property type="entry name" value="ABC-TYPE MACROLIDE FAMILY EXPORT SYSTEM PERMEASE COMPONENT 2"/>
    <property type="match status" value="1"/>
</dbReference>
<keyword evidence="2" id="KW-1003">Cell membrane</keyword>
<feature type="transmembrane region" description="Helical" evidence="6">
    <location>
        <begin position="20"/>
        <end position="39"/>
    </location>
</feature>
<dbReference type="PROSITE" id="PS51257">
    <property type="entry name" value="PROKAR_LIPOPROTEIN"/>
    <property type="match status" value="1"/>
</dbReference>
<dbReference type="Pfam" id="PF12704">
    <property type="entry name" value="MacB_PCD"/>
    <property type="match status" value="2"/>
</dbReference>
<accession>A0ABY6CZW1</accession>
<feature type="domain" description="ABC3 transporter permease C-terminal" evidence="7">
    <location>
        <begin position="294"/>
        <end position="412"/>
    </location>
</feature>
<keyword evidence="4 6" id="KW-1133">Transmembrane helix</keyword>
<comment type="subcellular location">
    <subcellularLocation>
        <location evidence="1">Cell membrane</location>
        <topology evidence="1">Multi-pass membrane protein</topology>
    </subcellularLocation>
</comment>
<feature type="transmembrane region" description="Helical" evidence="6">
    <location>
        <begin position="294"/>
        <end position="314"/>
    </location>
</feature>
<evidence type="ECO:0000256" key="3">
    <source>
        <dbReference type="ARBA" id="ARBA00022692"/>
    </source>
</evidence>
<organism evidence="9 10">
    <name type="scientific">Reichenbachiella carrageenanivorans</name>
    <dbReference type="NCBI Taxonomy" id="2979869"/>
    <lineage>
        <taxon>Bacteria</taxon>
        <taxon>Pseudomonadati</taxon>
        <taxon>Bacteroidota</taxon>
        <taxon>Cytophagia</taxon>
        <taxon>Cytophagales</taxon>
        <taxon>Reichenbachiellaceae</taxon>
        <taxon>Reichenbachiella</taxon>
    </lineage>
</organism>
<keyword evidence="10" id="KW-1185">Reference proteome</keyword>
<dbReference type="InterPro" id="IPR003838">
    <property type="entry name" value="ABC3_permease_C"/>
</dbReference>
<evidence type="ECO:0000259" key="8">
    <source>
        <dbReference type="Pfam" id="PF12704"/>
    </source>
</evidence>
<dbReference type="EMBL" id="CP106735">
    <property type="protein sequence ID" value="UXX79422.1"/>
    <property type="molecule type" value="Genomic_DNA"/>
</dbReference>
<keyword evidence="3 6" id="KW-0812">Transmembrane</keyword>
<feature type="transmembrane region" description="Helical" evidence="6">
    <location>
        <begin position="675"/>
        <end position="700"/>
    </location>
</feature>
<feature type="domain" description="MacB-like periplasmic core" evidence="8">
    <location>
        <begin position="22"/>
        <end position="237"/>
    </location>
</feature>
<evidence type="ECO:0000256" key="5">
    <source>
        <dbReference type="ARBA" id="ARBA00023136"/>
    </source>
</evidence>
<feature type="transmembrane region" description="Helical" evidence="6">
    <location>
        <begin position="382"/>
        <end position="407"/>
    </location>
</feature>
<feature type="transmembrane region" description="Helical" evidence="6">
    <location>
        <begin position="762"/>
        <end position="782"/>
    </location>
</feature>
<reference evidence="9" key="1">
    <citation type="submission" date="2022-10" db="EMBL/GenBank/DDBJ databases">
        <title>Comparative genomics and taxonomic characterization of three novel marine species of genus Reichenbachiella exhibiting antioxidant and polysaccharide degradation activities.</title>
        <authorList>
            <person name="Muhammad N."/>
            <person name="Lee Y.-J."/>
            <person name="Ko J."/>
            <person name="Kim S.-G."/>
        </authorList>
    </citation>
    <scope>NUCLEOTIDE SEQUENCE</scope>
    <source>
        <strain evidence="9">Wsw4-B4</strain>
    </source>
</reference>
<name>A0ABY6CZW1_9BACT</name>
<keyword evidence="5 6" id="KW-0472">Membrane</keyword>
<dbReference type="PANTHER" id="PTHR30572">
    <property type="entry name" value="MEMBRANE COMPONENT OF TRANSPORTER-RELATED"/>
    <property type="match status" value="1"/>
</dbReference>
<sequence>MFKNYLKVALRNLLKNKVFVSINIIGLGLALACCIVAYLNSKFNWNFDKNHVQIDHIYKLHNLTENNGDVREYGRVPMPLADAIKNDLVGADRTFRFEAHTFTVRDVQQDKVFNTSVCYADPGFLESFTFPLIRGDLSAYHGLESAIVTQEYARKFYGEEDPIGKVLTVFDDTGMSFNFTIAGVVEKAPQNSSVQFEFLIGFENRFRMYDDGVKGNWGSFAQATFVYFNDPTKAEAFEPLLSKYIEVQNEARPDFIISKYLLIPMNIHAHISNEIRWDNLRDAMPAAATLTPQIMALLILLVACFNFTNTAIATSNRRLKEIGVRKVLGGSRRQLIMQFMAENLTVCFLAILMSIGIAYFLVPAYSAMWQGMDLQMSFMDDIQLYLFLIVLLVFTTLLAGFYPSLYVSKYEPVSILRGSLSIGGSGKLTKVLLASQYTFTVIAMFASVAFVQNARYQDTLDLGFNRDQIIVVSVLNDNEYQKTLTSMLSNPDITQVASAKNHIGRGNYNAILKNQDKEVESDMIDVGIDYLQTMGLEMVAGRAFSKELEASDSEGSIVINQKLAEAFDWTDPIGKRIAVNDTTTLTVVGVVKNFYMYGFWAPIVPVGITLKSLRFEDDGTNSFVVAKTDVSKTKQVYDDLEAEWNSKIPTKVFNGFFQNDLLREAKEVNDNITTIFGFLGLVAFVLSSLGLFTLVSINLIRRVKEIGVRKVLGSSLGQIVYLINKDYFILLLVSSGLGVTLGYYLIDTMIASIFTHYKAMDVVTFSAPVVTLVLVSLTIASLRTLKFAHVNPVQALRYE</sequence>
<protein>
    <submittedName>
        <fullName evidence="9">FtsX-like permease family protein</fullName>
    </submittedName>
</protein>
<dbReference type="Pfam" id="PF02687">
    <property type="entry name" value="FtsX"/>
    <property type="match status" value="2"/>
</dbReference>
<dbReference type="Proteomes" id="UP001062165">
    <property type="component" value="Chromosome"/>
</dbReference>
<dbReference type="RefSeq" id="WP_263051165.1">
    <property type="nucleotide sequence ID" value="NZ_CP106735.1"/>
</dbReference>
<gene>
    <name evidence="9" type="ORF">N7E81_18885</name>
</gene>
<evidence type="ECO:0000256" key="2">
    <source>
        <dbReference type="ARBA" id="ARBA00022475"/>
    </source>
</evidence>
<evidence type="ECO:0000256" key="4">
    <source>
        <dbReference type="ARBA" id="ARBA00022989"/>
    </source>
</evidence>
<evidence type="ECO:0000256" key="1">
    <source>
        <dbReference type="ARBA" id="ARBA00004651"/>
    </source>
</evidence>
<dbReference type="InterPro" id="IPR050250">
    <property type="entry name" value="Macrolide_Exporter_MacB"/>
</dbReference>
<feature type="transmembrane region" description="Helical" evidence="6">
    <location>
        <begin position="727"/>
        <end position="746"/>
    </location>
</feature>
<feature type="domain" description="ABC3 transporter permease C-terminal" evidence="7">
    <location>
        <begin position="678"/>
        <end position="782"/>
    </location>
</feature>
<evidence type="ECO:0000313" key="10">
    <source>
        <dbReference type="Proteomes" id="UP001062165"/>
    </source>
</evidence>
<feature type="domain" description="MacB-like periplasmic core" evidence="8">
    <location>
        <begin position="441"/>
        <end position="642"/>
    </location>
</feature>
<evidence type="ECO:0000259" key="7">
    <source>
        <dbReference type="Pfam" id="PF02687"/>
    </source>
</evidence>
<evidence type="ECO:0000313" key="9">
    <source>
        <dbReference type="EMBL" id="UXX79422.1"/>
    </source>
</evidence>